<dbReference type="Pfam" id="PF05697">
    <property type="entry name" value="Trigger_N"/>
    <property type="match status" value="1"/>
</dbReference>
<dbReference type="GO" id="GO:0043022">
    <property type="term" value="F:ribosome binding"/>
    <property type="evidence" value="ECO:0007669"/>
    <property type="project" value="TreeGrafter"/>
</dbReference>
<dbReference type="GO" id="GO:0005737">
    <property type="term" value="C:cytoplasm"/>
    <property type="evidence" value="ECO:0007669"/>
    <property type="project" value="UniProtKB-SubCell"/>
</dbReference>
<dbReference type="PIRSF" id="PIRSF003095">
    <property type="entry name" value="Trigger_factor"/>
    <property type="match status" value="1"/>
</dbReference>
<dbReference type="GO" id="GO:0015031">
    <property type="term" value="P:protein transport"/>
    <property type="evidence" value="ECO:0007669"/>
    <property type="project" value="UniProtKB-UniRule"/>
</dbReference>
<dbReference type="Pfam" id="PF05698">
    <property type="entry name" value="Trigger_C"/>
    <property type="match status" value="1"/>
</dbReference>
<dbReference type="InterPro" id="IPR005215">
    <property type="entry name" value="Trig_fac"/>
</dbReference>
<evidence type="ECO:0000256" key="9">
    <source>
        <dbReference type="HAMAP-Rule" id="MF_00303"/>
    </source>
</evidence>
<evidence type="ECO:0000259" key="12">
    <source>
        <dbReference type="Pfam" id="PF05698"/>
    </source>
</evidence>
<dbReference type="HAMAP" id="MF_00303">
    <property type="entry name" value="Trigger_factor_Tig"/>
    <property type="match status" value="1"/>
</dbReference>
<name>D0LVB2_HALO1</name>
<comment type="catalytic activity">
    <reaction evidence="1 9">
        <text>[protein]-peptidylproline (omega=180) = [protein]-peptidylproline (omega=0)</text>
        <dbReference type="Rhea" id="RHEA:16237"/>
        <dbReference type="Rhea" id="RHEA-COMP:10747"/>
        <dbReference type="Rhea" id="RHEA-COMP:10748"/>
        <dbReference type="ChEBI" id="CHEBI:83833"/>
        <dbReference type="ChEBI" id="CHEBI:83834"/>
        <dbReference type="EC" id="5.2.1.8"/>
    </reaction>
</comment>
<dbReference type="EC" id="5.2.1.8" evidence="3 9"/>
<comment type="domain">
    <text evidence="9">Consists of 3 domains; the N-terminus binds the ribosome, the middle domain has PPIase activity, while the C-terminus has intrinsic chaperone activity on its own.</text>
</comment>
<dbReference type="SUPFAM" id="SSF102735">
    <property type="entry name" value="Trigger factor ribosome-binding domain"/>
    <property type="match status" value="1"/>
</dbReference>
<dbReference type="STRING" id="502025.Hoch_4984"/>
<evidence type="ECO:0000256" key="8">
    <source>
        <dbReference type="ARBA" id="ARBA00029986"/>
    </source>
</evidence>
<sequence length="448" mass="50367">MQVRIEDVSPVEKKLIVEVPWDTVNGKLSDMYRKLSRSVQIKGFRKGKVPMSVVKQMYGKHVRSEVTEQLVREGFLEATSGHELAAVSEPRVETLSEIRSGEPFSFEAVVEVRGEVEAKDYKGMALTRRPLVVEDEEIATQLEQLRQENAELQPIEGRERTAKSDVLTMSLEGTIGEQPVNQPQIHVDLGDAEHEPLPGMIDALTDLPLDAKDHKLELTIPEDFQEQSVAGQAASFTITITDARVKTLPELDDDFAKDLERGESLDELRQSIRADIEKQRQSQIDRELKQSAIKELVKRNEIPVAPTLVDRGVEFQMQRLAGMMGMPPGSDPRQLLTDEMREQMRPSALEEIRGQLLLEAIADQESIEISDEDLDAHLSEIAERRNEPVARLRAQYERDGKLDSIRYQLRQDKALDLIVEHAEVTEAEPEPEPADDAADAESGSDDQG</sequence>
<dbReference type="Gene3D" id="1.10.3120.10">
    <property type="entry name" value="Trigger factor, C-terminal domain"/>
    <property type="match status" value="1"/>
</dbReference>
<dbReference type="InterPro" id="IPR027304">
    <property type="entry name" value="Trigger_fact/SurA_dom_sf"/>
</dbReference>
<dbReference type="EMBL" id="CP001804">
    <property type="protein sequence ID" value="ACY17473.1"/>
    <property type="molecule type" value="Genomic_DNA"/>
</dbReference>
<dbReference type="NCBIfam" id="TIGR00115">
    <property type="entry name" value="tig"/>
    <property type="match status" value="1"/>
</dbReference>
<dbReference type="InterPro" id="IPR037041">
    <property type="entry name" value="Trigger_fac_C_sf"/>
</dbReference>
<dbReference type="SUPFAM" id="SSF109998">
    <property type="entry name" value="Triger factor/SurA peptide-binding domain-like"/>
    <property type="match status" value="1"/>
</dbReference>
<organism evidence="13 14">
    <name type="scientific">Haliangium ochraceum (strain DSM 14365 / JCM 11303 / SMP-2)</name>
    <dbReference type="NCBI Taxonomy" id="502025"/>
    <lineage>
        <taxon>Bacteria</taxon>
        <taxon>Pseudomonadati</taxon>
        <taxon>Myxococcota</taxon>
        <taxon>Polyangia</taxon>
        <taxon>Haliangiales</taxon>
        <taxon>Kofleriaceae</taxon>
        <taxon>Haliangium</taxon>
    </lineage>
</organism>
<evidence type="ECO:0000256" key="3">
    <source>
        <dbReference type="ARBA" id="ARBA00013194"/>
    </source>
</evidence>
<dbReference type="GO" id="GO:0051083">
    <property type="term" value="P:'de novo' cotranslational protein folding"/>
    <property type="evidence" value="ECO:0007669"/>
    <property type="project" value="TreeGrafter"/>
</dbReference>
<dbReference type="InterPro" id="IPR046357">
    <property type="entry name" value="PPIase_dom_sf"/>
</dbReference>
<evidence type="ECO:0000256" key="2">
    <source>
        <dbReference type="ARBA" id="ARBA00005464"/>
    </source>
</evidence>
<evidence type="ECO:0000313" key="14">
    <source>
        <dbReference type="Proteomes" id="UP000001880"/>
    </source>
</evidence>
<keyword evidence="9" id="KW-0131">Cell cycle</keyword>
<feature type="domain" description="Trigger factor ribosome-binding bacterial" evidence="11">
    <location>
        <begin position="1"/>
        <end position="145"/>
    </location>
</feature>
<evidence type="ECO:0000259" key="11">
    <source>
        <dbReference type="Pfam" id="PF05697"/>
    </source>
</evidence>
<keyword evidence="6 9" id="KW-0143">Chaperone</keyword>
<dbReference type="GO" id="GO:0044183">
    <property type="term" value="F:protein folding chaperone"/>
    <property type="evidence" value="ECO:0007669"/>
    <property type="project" value="TreeGrafter"/>
</dbReference>
<dbReference type="OrthoDB" id="9767721at2"/>
<comment type="similarity">
    <text evidence="2 9">Belongs to the FKBP-type PPIase family. Tig subfamily.</text>
</comment>
<evidence type="ECO:0000313" key="13">
    <source>
        <dbReference type="EMBL" id="ACY17473.1"/>
    </source>
</evidence>
<protein>
    <recommendedName>
        <fullName evidence="4 9">Trigger factor</fullName>
        <shortName evidence="9">TF</shortName>
        <ecNumber evidence="3 9">5.2.1.8</ecNumber>
    </recommendedName>
    <alternativeName>
        <fullName evidence="8 9">PPIase</fullName>
    </alternativeName>
</protein>
<keyword evidence="5 9" id="KW-0697">Rotamase</keyword>
<comment type="function">
    <text evidence="9">Involved in protein export. Acts as a chaperone by maintaining the newly synthesized protein in an open conformation. Functions as a peptidyl-prolyl cis-trans isomerase.</text>
</comment>
<keyword evidence="7 9" id="KW-0413">Isomerase</keyword>
<evidence type="ECO:0000256" key="7">
    <source>
        <dbReference type="ARBA" id="ARBA00023235"/>
    </source>
</evidence>
<accession>D0LVB2</accession>
<dbReference type="PANTHER" id="PTHR30560:SF3">
    <property type="entry name" value="TRIGGER FACTOR-LIKE PROTEIN TIG, CHLOROPLASTIC"/>
    <property type="match status" value="1"/>
</dbReference>
<dbReference type="InterPro" id="IPR036611">
    <property type="entry name" value="Trigger_fac_ribosome-bd_sf"/>
</dbReference>
<dbReference type="RefSeq" id="WP_012830065.1">
    <property type="nucleotide sequence ID" value="NC_013440.1"/>
</dbReference>
<evidence type="ECO:0000256" key="5">
    <source>
        <dbReference type="ARBA" id="ARBA00023110"/>
    </source>
</evidence>
<dbReference type="GO" id="GO:0003755">
    <property type="term" value="F:peptidyl-prolyl cis-trans isomerase activity"/>
    <property type="evidence" value="ECO:0007669"/>
    <property type="project" value="UniProtKB-UniRule"/>
</dbReference>
<feature type="region of interest" description="Disordered" evidence="10">
    <location>
        <begin position="423"/>
        <end position="448"/>
    </location>
</feature>
<dbReference type="SUPFAM" id="SSF54534">
    <property type="entry name" value="FKBP-like"/>
    <property type="match status" value="1"/>
</dbReference>
<evidence type="ECO:0000256" key="6">
    <source>
        <dbReference type="ARBA" id="ARBA00023186"/>
    </source>
</evidence>
<evidence type="ECO:0000256" key="4">
    <source>
        <dbReference type="ARBA" id="ARBA00016902"/>
    </source>
</evidence>
<dbReference type="AlphaFoldDB" id="D0LVB2"/>
<comment type="subcellular location">
    <subcellularLocation>
        <location evidence="9">Cytoplasm</location>
    </subcellularLocation>
    <text evidence="9">About half TF is bound to the ribosome near the polypeptide exit tunnel while the other half is free in the cytoplasm.</text>
</comment>
<feature type="domain" description="Trigger factor C-terminal" evidence="12">
    <location>
        <begin position="264"/>
        <end position="420"/>
    </location>
</feature>
<dbReference type="Proteomes" id="UP000001880">
    <property type="component" value="Chromosome"/>
</dbReference>
<dbReference type="PANTHER" id="PTHR30560">
    <property type="entry name" value="TRIGGER FACTOR CHAPERONE AND PEPTIDYL-PROLYL CIS/TRANS ISOMERASE"/>
    <property type="match status" value="1"/>
</dbReference>
<keyword evidence="9" id="KW-0132">Cell division</keyword>
<proteinExistence type="inferred from homology"/>
<dbReference type="eggNOG" id="COG0544">
    <property type="taxonomic scope" value="Bacteria"/>
</dbReference>
<gene>
    <name evidence="9" type="primary">tig</name>
    <name evidence="13" type="ordered locus">Hoch_4984</name>
</gene>
<keyword evidence="9" id="KW-0963">Cytoplasm</keyword>
<keyword evidence="14" id="KW-1185">Reference proteome</keyword>
<evidence type="ECO:0000256" key="1">
    <source>
        <dbReference type="ARBA" id="ARBA00000971"/>
    </source>
</evidence>
<evidence type="ECO:0000256" key="10">
    <source>
        <dbReference type="SAM" id="MobiDB-lite"/>
    </source>
</evidence>
<feature type="compositionally biased region" description="Acidic residues" evidence="10">
    <location>
        <begin position="425"/>
        <end position="448"/>
    </location>
</feature>
<dbReference type="GO" id="GO:0043335">
    <property type="term" value="P:protein unfolding"/>
    <property type="evidence" value="ECO:0007669"/>
    <property type="project" value="TreeGrafter"/>
</dbReference>
<dbReference type="Gene3D" id="3.30.70.1050">
    <property type="entry name" value="Trigger factor ribosome-binding domain"/>
    <property type="match status" value="1"/>
</dbReference>
<dbReference type="Gene3D" id="3.10.50.40">
    <property type="match status" value="1"/>
</dbReference>
<dbReference type="InterPro" id="IPR008881">
    <property type="entry name" value="Trigger_fac_ribosome-bd_bac"/>
</dbReference>
<reference evidence="13 14" key="1">
    <citation type="journal article" date="2010" name="Stand. Genomic Sci.">
        <title>Complete genome sequence of Haliangium ochraceum type strain (SMP-2).</title>
        <authorList>
            <consortium name="US DOE Joint Genome Institute (JGI-PGF)"/>
            <person name="Ivanova N."/>
            <person name="Daum C."/>
            <person name="Lang E."/>
            <person name="Abt B."/>
            <person name="Kopitz M."/>
            <person name="Saunders E."/>
            <person name="Lapidus A."/>
            <person name="Lucas S."/>
            <person name="Glavina Del Rio T."/>
            <person name="Nolan M."/>
            <person name="Tice H."/>
            <person name="Copeland A."/>
            <person name="Cheng J.F."/>
            <person name="Chen F."/>
            <person name="Bruce D."/>
            <person name="Goodwin L."/>
            <person name="Pitluck S."/>
            <person name="Mavromatis K."/>
            <person name="Pati A."/>
            <person name="Mikhailova N."/>
            <person name="Chen A."/>
            <person name="Palaniappan K."/>
            <person name="Land M."/>
            <person name="Hauser L."/>
            <person name="Chang Y.J."/>
            <person name="Jeffries C.D."/>
            <person name="Detter J.C."/>
            <person name="Brettin T."/>
            <person name="Rohde M."/>
            <person name="Goker M."/>
            <person name="Bristow J."/>
            <person name="Markowitz V."/>
            <person name="Eisen J.A."/>
            <person name="Hugenholtz P."/>
            <person name="Kyrpides N.C."/>
            <person name="Klenk H.P."/>
        </authorList>
    </citation>
    <scope>NUCLEOTIDE SEQUENCE [LARGE SCALE GENOMIC DNA]</scope>
    <source>
        <strain evidence="14">DSM 14365 / CIP 107738 / JCM 11303 / AJ 13395 / SMP-2</strain>
    </source>
</reference>
<dbReference type="InterPro" id="IPR008880">
    <property type="entry name" value="Trigger_fac_C"/>
</dbReference>
<dbReference type="HOGENOM" id="CLU_033058_3_1_7"/>
<dbReference type="GO" id="GO:0051301">
    <property type="term" value="P:cell division"/>
    <property type="evidence" value="ECO:0007669"/>
    <property type="project" value="UniProtKB-KW"/>
</dbReference>
<dbReference type="KEGG" id="hoh:Hoch_4984"/>